<dbReference type="EC" id="6.1.1.15" evidence="1"/>
<dbReference type="AlphaFoldDB" id="A0A2C9M5B6"/>
<name>A0A2C9M5B6_BIOGL</name>
<dbReference type="InterPro" id="IPR017449">
    <property type="entry name" value="Pro-tRNA_synth_II"/>
</dbReference>
<dbReference type="Pfam" id="PF03129">
    <property type="entry name" value="HGTP_anticodon"/>
    <property type="match status" value="1"/>
</dbReference>
<gene>
    <name evidence="4" type="primary">106076983</name>
</gene>
<dbReference type="GO" id="GO:0005524">
    <property type="term" value="F:ATP binding"/>
    <property type="evidence" value="ECO:0007669"/>
    <property type="project" value="InterPro"/>
</dbReference>
<dbReference type="Proteomes" id="UP000076420">
    <property type="component" value="Unassembled WGS sequence"/>
</dbReference>
<dbReference type="GO" id="GO:0017101">
    <property type="term" value="C:aminoacyl-tRNA synthetase multienzyme complex"/>
    <property type="evidence" value="ECO:0007669"/>
    <property type="project" value="TreeGrafter"/>
</dbReference>
<evidence type="ECO:0000256" key="1">
    <source>
        <dbReference type="ARBA" id="ARBA00012831"/>
    </source>
</evidence>
<keyword evidence="2" id="KW-0648">Protein biosynthesis</keyword>
<dbReference type="Gene3D" id="3.40.50.800">
    <property type="entry name" value="Anticodon-binding domain"/>
    <property type="match status" value="1"/>
</dbReference>
<dbReference type="InterPro" id="IPR004499">
    <property type="entry name" value="Pro-tRNA-ligase_IIa_arc-type"/>
</dbReference>
<dbReference type="GO" id="GO:0004827">
    <property type="term" value="F:proline-tRNA ligase activity"/>
    <property type="evidence" value="ECO:0007669"/>
    <property type="project" value="UniProtKB-EC"/>
</dbReference>
<protein>
    <recommendedName>
        <fullName evidence="1">proline--tRNA ligase</fullName>
        <ecNumber evidence="1">6.1.1.15</ecNumber>
    </recommendedName>
</protein>
<dbReference type="InterPro" id="IPR036621">
    <property type="entry name" value="Anticodon-bd_dom_sf"/>
</dbReference>
<evidence type="ECO:0000313" key="5">
    <source>
        <dbReference type="Proteomes" id="UP000076420"/>
    </source>
</evidence>
<feature type="domain" description="Anticodon-binding" evidence="3">
    <location>
        <begin position="27"/>
        <end position="107"/>
    </location>
</feature>
<reference evidence="4" key="1">
    <citation type="submission" date="2020-05" db="UniProtKB">
        <authorList>
            <consortium name="EnsemblMetazoa"/>
        </authorList>
    </citation>
    <scope>IDENTIFICATION</scope>
    <source>
        <strain evidence="4">BB02</strain>
    </source>
</reference>
<dbReference type="SUPFAM" id="SSF64586">
    <property type="entry name" value="C-terminal domain of ProRS"/>
    <property type="match status" value="1"/>
</dbReference>
<dbReference type="SUPFAM" id="SSF52954">
    <property type="entry name" value="Class II aaRS ABD-related"/>
    <property type="match status" value="1"/>
</dbReference>
<accession>A0A2C9M5B6</accession>
<dbReference type="InterPro" id="IPR004154">
    <property type="entry name" value="Anticodon-bd"/>
</dbReference>
<dbReference type="EnsemblMetazoa" id="BGLB038712-RA">
    <property type="protein sequence ID" value="BGLB038712-PA"/>
    <property type="gene ID" value="BGLB038712"/>
</dbReference>
<dbReference type="STRING" id="6526.A0A2C9M5B6"/>
<evidence type="ECO:0000256" key="2">
    <source>
        <dbReference type="ARBA" id="ARBA00022917"/>
    </source>
</evidence>
<dbReference type="GO" id="GO:0006433">
    <property type="term" value="P:prolyl-tRNA aminoacylation"/>
    <property type="evidence" value="ECO:0007669"/>
    <property type="project" value="InterPro"/>
</dbReference>
<dbReference type="PANTHER" id="PTHR43382:SF2">
    <property type="entry name" value="BIFUNCTIONAL GLUTAMATE_PROLINE--TRNA LIGASE"/>
    <property type="match status" value="1"/>
</dbReference>
<dbReference type="GO" id="GO:0005737">
    <property type="term" value="C:cytoplasm"/>
    <property type="evidence" value="ECO:0007669"/>
    <property type="project" value="InterPro"/>
</dbReference>
<sequence>MSHGDNRGIIIPPMIAPNQIDIIEVFGNKNPEVHKVANKLYKELGRKYRVRLDASDKGPGFKAGKSEIEGTPLRLEVGPRDLEQGLVTFVRRDTLEKIQVKLEDVKKESAHLLKLIQADLYTAAEKRVNANIVHASSYEEMKRLIVEEKRFVVVPYSVTSAEVEKKFKAEFGATARCIPQHIKTDKPLKCIIT</sequence>
<organism evidence="4 5">
    <name type="scientific">Biomphalaria glabrata</name>
    <name type="common">Bloodfluke planorb</name>
    <name type="synonym">Freshwater snail</name>
    <dbReference type="NCBI Taxonomy" id="6526"/>
    <lineage>
        <taxon>Eukaryota</taxon>
        <taxon>Metazoa</taxon>
        <taxon>Spiralia</taxon>
        <taxon>Lophotrochozoa</taxon>
        <taxon>Mollusca</taxon>
        <taxon>Gastropoda</taxon>
        <taxon>Heterobranchia</taxon>
        <taxon>Euthyneura</taxon>
        <taxon>Panpulmonata</taxon>
        <taxon>Hygrophila</taxon>
        <taxon>Lymnaeoidea</taxon>
        <taxon>Planorbidae</taxon>
        <taxon>Biomphalaria</taxon>
    </lineage>
</organism>
<evidence type="ECO:0000313" key="4">
    <source>
        <dbReference type="EnsemblMetazoa" id="BGLB038712-PA"/>
    </source>
</evidence>
<evidence type="ECO:0000259" key="3">
    <source>
        <dbReference type="Pfam" id="PF03129"/>
    </source>
</evidence>
<dbReference type="VEuPathDB" id="VectorBase:BGLB038712"/>
<dbReference type="Gene3D" id="3.30.110.30">
    <property type="entry name" value="C-terminal domain of ProRS"/>
    <property type="match status" value="1"/>
</dbReference>
<dbReference type="VEuPathDB" id="VectorBase:BGLAX_049534"/>
<proteinExistence type="predicted"/>
<dbReference type="PANTHER" id="PTHR43382">
    <property type="entry name" value="PROLYL-TRNA SYNTHETASE"/>
    <property type="match status" value="1"/>
</dbReference>